<dbReference type="PRINTS" id="PR00148">
    <property type="entry name" value="ENOLASE"/>
</dbReference>
<protein>
    <recommendedName>
        <fullName evidence="6">Enolase</fullName>
        <ecNumber evidence="6">4.2.1.11</ecNumber>
    </recommendedName>
    <alternativeName>
        <fullName evidence="6">2-phospho-D-glycerate hydro-lyase</fullName>
    </alternativeName>
    <alternativeName>
        <fullName evidence="6">2-phosphoglycerate dehydratase</fullName>
    </alternativeName>
</protein>
<dbReference type="PANTHER" id="PTHR11902:SF1">
    <property type="entry name" value="ENOLASE"/>
    <property type="match status" value="1"/>
</dbReference>
<keyword evidence="4 6" id="KW-0324">Glycolysis</keyword>
<evidence type="ECO:0000256" key="4">
    <source>
        <dbReference type="ARBA" id="ARBA00023152"/>
    </source>
</evidence>
<feature type="domain" description="Enolase N-terminal" evidence="11">
    <location>
        <begin position="9"/>
        <end position="138"/>
    </location>
</feature>
<feature type="binding site" evidence="6">
    <location>
        <position position="374"/>
    </location>
    <ligand>
        <name>(2R)-2-phosphoglycerate</name>
        <dbReference type="ChEBI" id="CHEBI:58289"/>
    </ligand>
</feature>
<dbReference type="InterPro" id="IPR020809">
    <property type="entry name" value="Enolase_CS"/>
</dbReference>
<feature type="binding site" evidence="6">
    <location>
        <position position="373"/>
    </location>
    <ligand>
        <name>(2R)-2-phosphoglycerate</name>
        <dbReference type="ChEBI" id="CHEBI:58289"/>
    </ligand>
</feature>
<dbReference type="Pfam" id="PF00113">
    <property type="entry name" value="Enolase_C"/>
    <property type="match status" value="1"/>
</dbReference>
<comment type="cofactor">
    <cofactor evidence="9">
        <name>Mg(2+)</name>
        <dbReference type="ChEBI" id="CHEBI:18420"/>
    </cofactor>
    <text evidence="9">Mg(2+) is required for catalysis and for stabilizing the dimer.</text>
</comment>
<evidence type="ECO:0000259" key="11">
    <source>
        <dbReference type="SMART" id="SM01193"/>
    </source>
</evidence>
<name>G0EDB5_PYRF1</name>
<dbReference type="AlphaFoldDB" id="G0EDB5"/>
<dbReference type="GO" id="GO:0006096">
    <property type="term" value="P:glycolytic process"/>
    <property type="evidence" value="ECO:0007669"/>
    <property type="project" value="UniProtKB-UniRule"/>
</dbReference>
<keyword evidence="13" id="KW-1185">Reference proteome</keyword>
<dbReference type="SMART" id="SM01193">
    <property type="entry name" value="Enolase_N"/>
    <property type="match status" value="1"/>
</dbReference>
<dbReference type="SFLD" id="SFLDG00178">
    <property type="entry name" value="enolase"/>
    <property type="match status" value="1"/>
</dbReference>
<dbReference type="eggNOG" id="arCOG01169">
    <property type="taxonomic scope" value="Archaea"/>
</dbReference>
<dbReference type="InterPro" id="IPR000941">
    <property type="entry name" value="Enolase"/>
</dbReference>
<comment type="subcellular location">
    <subcellularLocation>
        <location evidence="6">Cytoplasm</location>
    </subcellularLocation>
    <subcellularLocation>
        <location evidence="6">Secreted</location>
    </subcellularLocation>
    <subcellularLocation>
        <location evidence="6">Cell surface</location>
    </subcellularLocation>
    <text evidence="6">Fractions of enolase are present in both the cytoplasm and on the cell surface.</text>
</comment>
<dbReference type="EMBL" id="CP002838">
    <property type="protein sequence ID" value="AEM39793.1"/>
    <property type="molecule type" value="Genomic_DNA"/>
</dbReference>
<feature type="binding site" evidence="8">
    <location>
        <position position="319"/>
    </location>
    <ligand>
        <name>substrate</name>
    </ligand>
</feature>
<keyword evidence="5 6" id="KW-0456">Lyase</keyword>
<dbReference type="GO" id="GO:0000287">
    <property type="term" value="F:magnesium ion binding"/>
    <property type="evidence" value="ECO:0007669"/>
    <property type="project" value="UniProtKB-UniRule"/>
</dbReference>
<comment type="function">
    <text evidence="6">Catalyzes the reversible conversion of 2-phosphoglycerate (2-PG) into phosphoenolpyruvate (PEP). It is essential for the degradation of carbohydrates via glycolysis.</text>
</comment>
<sequence>MFSDEAFRIIDVRGRMILDSRGDPTVEAEVVTEGGGVGRAAAPAGASRGRHEAVELRDEGRAWAGRGVERAVNVINSVIAPALIGLDSRKQREIDALLCKLDGTHEKRILGGNSIVAVSLAVAKAAAATAGLPLYRYLGGPGAYVMPVPLLNIINGGAHAGNELSFQEFMIVPVGADSFREAMRIAVEVYKALRRLLIEKYGKMAVNVGDEGGFAPPMRENREALSALVDATKRAGYEPGVDVVYALDVAASQFYNEERGVYIVDGKELDREKMIEYLVSILDEFPVRSVEDPLYEEDFEGFAVFTREASKRGVLVVGDDLYTTNPERLERGIRVGATTAVLVKVNQIGTLTEALEVVNMAHRAGMRAIISHRSGETEDTTIAHLAVGLGTGLIKTGAPARGERTAKYNELLRIEEELGGEAFYPGETVLRPGEPLRYPSLLG</sequence>
<dbReference type="Proteomes" id="UP000001037">
    <property type="component" value="Chromosome"/>
</dbReference>
<evidence type="ECO:0000259" key="10">
    <source>
        <dbReference type="SMART" id="SM01192"/>
    </source>
</evidence>
<feature type="active site" description="Proton acceptor" evidence="6 7">
    <location>
        <position position="344"/>
    </location>
</feature>
<feature type="binding site" evidence="6">
    <location>
        <position position="167"/>
    </location>
    <ligand>
        <name>(2R)-2-phosphoglycerate</name>
        <dbReference type="ChEBI" id="CHEBI:58289"/>
    </ligand>
</feature>
<comment type="pathway">
    <text evidence="1 6">Carbohydrate degradation; glycolysis; pyruvate from D-glyceraldehyde 3-phosphate: step 4/5.</text>
</comment>
<feature type="binding site" evidence="6 9">
    <location>
        <position position="291"/>
    </location>
    <ligand>
        <name>Mg(2+)</name>
        <dbReference type="ChEBI" id="CHEBI:18420"/>
    </ligand>
</feature>
<feature type="domain" description="Enolase C-terminal TIM barrel" evidence="10">
    <location>
        <begin position="143"/>
        <end position="432"/>
    </location>
</feature>
<dbReference type="SFLD" id="SFLDF00002">
    <property type="entry name" value="enolase"/>
    <property type="match status" value="1"/>
</dbReference>
<dbReference type="SMART" id="SM01192">
    <property type="entry name" value="Enolase_C"/>
    <property type="match status" value="1"/>
</dbReference>
<keyword evidence="6" id="KW-0963">Cytoplasm</keyword>
<dbReference type="CDD" id="cd03313">
    <property type="entry name" value="enolase"/>
    <property type="match status" value="1"/>
</dbReference>
<dbReference type="PANTHER" id="PTHR11902">
    <property type="entry name" value="ENOLASE"/>
    <property type="match status" value="1"/>
</dbReference>
<accession>G0EDB5</accession>
<dbReference type="SUPFAM" id="SSF51604">
    <property type="entry name" value="Enolase C-terminal domain-like"/>
    <property type="match status" value="1"/>
</dbReference>
<feature type="active site" description="Proton donor" evidence="6 7">
    <location>
        <position position="211"/>
    </location>
</feature>
<dbReference type="UniPathway" id="UPA00109">
    <property type="reaction ID" value="UER00187"/>
</dbReference>
<feature type="binding site" evidence="6">
    <location>
        <position position="344"/>
    </location>
    <ligand>
        <name>(2R)-2-phosphoglycerate</name>
        <dbReference type="ChEBI" id="CHEBI:58289"/>
    </ligand>
</feature>
<evidence type="ECO:0000313" key="12">
    <source>
        <dbReference type="EMBL" id="AEM39793.1"/>
    </source>
</evidence>
<dbReference type="SFLD" id="SFLDS00001">
    <property type="entry name" value="Enolase"/>
    <property type="match status" value="1"/>
</dbReference>
<evidence type="ECO:0000256" key="5">
    <source>
        <dbReference type="ARBA" id="ARBA00023239"/>
    </source>
</evidence>
<dbReference type="NCBIfam" id="TIGR01060">
    <property type="entry name" value="eno"/>
    <property type="match status" value="1"/>
</dbReference>
<dbReference type="Gene3D" id="3.20.20.120">
    <property type="entry name" value="Enolase-like C-terminal domain"/>
    <property type="match status" value="1"/>
</dbReference>
<gene>
    <name evidence="6" type="primary">eno</name>
    <name evidence="12" type="ordered locus">Pyrfu_1940</name>
</gene>
<keyword evidence="6" id="KW-0964">Secreted</keyword>
<dbReference type="InterPro" id="IPR020811">
    <property type="entry name" value="Enolase_N"/>
</dbReference>
<comment type="cofactor">
    <cofactor evidence="6">
        <name>Mg(2+)</name>
        <dbReference type="ChEBI" id="CHEBI:18420"/>
    </cofactor>
    <text evidence="6">Binds a second Mg(2+) ion via substrate during catalysis.</text>
</comment>
<keyword evidence="3 6" id="KW-0460">Magnesium</keyword>
<dbReference type="FunCoup" id="G0EDB5">
    <property type="interactions" value="143"/>
</dbReference>
<evidence type="ECO:0000256" key="7">
    <source>
        <dbReference type="PIRSR" id="PIRSR001400-1"/>
    </source>
</evidence>
<evidence type="ECO:0000256" key="2">
    <source>
        <dbReference type="ARBA" id="ARBA00009604"/>
    </source>
</evidence>
<feature type="binding site" evidence="6">
    <location>
        <position position="395"/>
    </location>
    <ligand>
        <name>(2R)-2-phosphoglycerate</name>
        <dbReference type="ChEBI" id="CHEBI:58289"/>
    </ligand>
</feature>
<dbReference type="EC" id="4.2.1.11" evidence="6"/>
<evidence type="ECO:0000256" key="9">
    <source>
        <dbReference type="PIRSR" id="PIRSR001400-3"/>
    </source>
</evidence>
<dbReference type="InterPro" id="IPR036849">
    <property type="entry name" value="Enolase-like_C_sf"/>
</dbReference>
<comment type="catalytic activity">
    <reaction evidence="6">
        <text>(2R)-2-phosphoglycerate = phosphoenolpyruvate + H2O</text>
        <dbReference type="Rhea" id="RHEA:10164"/>
        <dbReference type="ChEBI" id="CHEBI:15377"/>
        <dbReference type="ChEBI" id="CHEBI:58289"/>
        <dbReference type="ChEBI" id="CHEBI:58702"/>
        <dbReference type="EC" id="4.2.1.11"/>
    </reaction>
</comment>
<dbReference type="STRING" id="694429.Pyrfu_1940"/>
<dbReference type="GO" id="GO:0004634">
    <property type="term" value="F:phosphopyruvate hydratase activity"/>
    <property type="evidence" value="ECO:0007669"/>
    <property type="project" value="UniProtKB-UniRule"/>
</dbReference>
<dbReference type="SUPFAM" id="SSF54826">
    <property type="entry name" value="Enolase N-terminal domain-like"/>
    <property type="match status" value="1"/>
</dbReference>
<reference evidence="12 13" key="1">
    <citation type="journal article" date="2011" name="Stand. Genomic Sci.">
        <title>Complete genome sequence of the hyperthermophilic chemolithoautotroph Pyrolobus fumarii type strain (1A).</title>
        <authorList>
            <person name="Anderson I."/>
            <person name="Goker M."/>
            <person name="Nolan M."/>
            <person name="Lucas S."/>
            <person name="Hammon N."/>
            <person name="Deshpande S."/>
            <person name="Cheng J.F."/>
            <person name="Tapia R."/>
            <person name="Han C."/>
            <person name="Goodwin L."/>
            <person name="Pitluck S."/>
            <person name="Huntemann M."/>
            <person name="Liolios K."/>
            <person name="Ivanova N."/>
            <person name="Pagani I."/>
            <person name="Mavromatis K."/>
            <person name="Ovchinikova G."/>
            <person name="Pati A."/>
            <person name="Chen A."/>
            <person name="Palaniappan K."/>
            <person name="Land M."/>
            <person name="Hauser L."/>
            <person name="Brambilla E.M."/>
            <person name="Huber H."/>
            <person name="Yasawong M."/>
            <person name="Rohde M."/>
            <person name="Spring S."/>
            <person name="Abt B."/>
            <person name="Sikorski J."/>
            <person name="Wirth R."/>
            <person name="Detter J.C."/>
            <person name="Woyke T."/>
            <person name="Bristow J."/>
            <person name="Eisen J.A."/>
            <person name="Markowitz V."/>
            <person name="Hugenholtz P."/>
            <person name="Kyrpides N.C."/>
            <person name="Klenk H.P."/>
            <person name="Lapidus A."/>
        </authorList>
    </citation>
    <scope>NUCLEOTIDE SEQUENCE [LARGE SCALE GENOMIC DNA]</scope>
    <source>
        <strain evidence="13">DSM 11204 / 1A</strain>
    </source>
</reference>
<dbReference type="PIRSF" id="PIRSF001400">
    <property type="entry name" value="Enolase"/>
    <property type="match status" value="1"/>
</dbReference>
<comment type="similarity">
    <text evidence="2 6">Belongs to the enolase family.</text>
</comment>
<dbReference type="KEGG" id="pfm:Pyrfu_1940"/>
<organism evidence="12 13">
    <name type="scientific">Pyrolobus fumarii (strain DSM 11204 / 1A)</name>
    <dbReference type="NCBI Taxonomy" id="694429"/>
    <lineage>
        <taxon>Archaea</taxon>
        <taxon>Thermoproteota</taxon>
        <taxon>Thermoprotei</taxon>
        <taxon>Desulfurococcales</taxon>
        <taxon>Pyrodictiaceae</taxon>
        <taxon>Pyrolobus</taxon>
    </lineage>
</organism>
<evidence type="ECO:0000256" key="6">
    <source>
        <dbReference type="HAMAP-Rule" id="MF_00318"/>
    </source>
</evidence>
<feature type="binding site" evidence="6 9">
    <location>
        <position position="248"/>
    </location>
    <ligand>
        <name>Mg(2+)</name>
        <dbReference type="ChEBI" id="CHEBI:18420"/>
    </ligand>
</feature>
<feature type="binding site" evidence="6 9">
    <location>
        <position position="319"/>
    </location>
    <ligand>
        <name>Mg(2+)</name>
        <dbReference type="ChEBI" id="CHEBI:18420"/>
    </ligand>
</feature>
<dbReference type="PROSITE" id="PS00164">
    <property type="entry name" value="ENOLASE"/>
    <property type="match status" value="1"/>
</dbReference>
<dbReference type="Pfam" id="PF03952">
    <property type="entry name" value="Enolase_N"/>
    <property type="match status" value="1"/>
</dbReference>
<feature type="binding site" evidence="8">
    <location>
        <position position="159"/>
    </location>
    <ligand>
        <name>substrate</name>
    </ligand>
</feature>
<dbReference type="InParanoid" id="G0EDB5"/>
<feature type="binding site" evidence="8">
    <location>
        <position position="168"/>
    </location>
    <ligand>
        <name>substrate</name>
    </ligand>
</feature>
<dbReference type="HAMAP" id="MF_00318">
    <property type="entry name" value="Enolase"/>
    <property type="match status" value="1"/>
</dbReference>
<evidence type="ECO:0000256" key="8">
    <source>
        <dbReference type="PIRSR" id="PIRSR001400-2"/>
    </source>
</evidence>
<feature type="binding site" evidence="8">
    <location>
        <begin position="371"/>
        <end position="374"/>
    </location>
    <ligand>
        <name>substrate</name>
    </ligand>
</feature>
<evidence type="ECO:0000313" key="13">
    <source>
        <dbReference type="Proteomes" id="UP000001037"/>
    </source>
</evidence>
<dbReference type="GO" id="GO:0005576">
    <property type="term" value="C:extracellular region"/>
    <property type="evidence" value="ECO:0007669"/>
    <property type="project" value="UniProtKB-SubCell"/>
</dbReference>
<evidence type="ECO:0000256" key="3">
    <source>
        <dbReference type="ARBA" id="ARBA00022842"/>
    </source>
</evidence>
<evidence type="ECO:0000256" key="1">
    <source>
        <dbReference type="ARBA" id="ARBA00005031"/>
    </source>
</evidence>
<keyword evidence="6 9" id="KW-0479">Metal-binding</keyword>
<feature type="binding site" evidence="8">
    <location>
        <position position="291"/>
    </location>
    <ligand>
        <name>substrate</name>
    </ligand>
</feature>
<dbReference type="GO" id="GO:0000015">
    <property type="term" value="C:phosphopyruvate hydratase complex"/>
    <property type="evidence" value="ECO:0007669"/>
    <property type="project" value="InterPro"/>
</dbReference>
<dbReference type="InterPro" id="IPR029017">
    <property type="entry name" value="Enolase-like_N"/>
</dbReference>
<proteinExistence type="inferred from homology"/>
<dbReference type="GO" id="GO:0009986">
    <property type="term" value="C:cell surface"/>
    <property type="evidence" value="ECO:0007669"/>
    <property type="project" value="UniProtKB-SubCell"/>
</dbReference>
<feature type="binding site" evidence="8">
    <location>
        <position position="395"/>
    </location>
    <ligand>
        <name>substrate</name>
    </ligand>
</feature>
<dbReference type="HOGENOM" id="CLU_031223_2_1_2"/>
<dbReference type="Gene3D" id="3.30.390.10">
    <property type="entry name" value="Enolase-like, N-terminal domain"/>
    <property type="match status" value="1"/>
</dbReference>
<dbReference type="InterPro" id="IPR020810">
    <property type="entry name" value="Enolase_C"/>
</dbReference>